<protein>
    <submittedName>
        <fullName evidence="3">WYL domain-containing protein</fullName>
    </submittedName>
</protein>
<evidence type="ECO:0000259" key="2">
    <source>
        <dbReference type="Pfam" id="PF13280"/>
    </source>
</evidence>
<evidence type="ECO:0000259" key="1">
    <source>
        <dbReference type="Pfam" id="PF08279"/>
    </source>
</evidence>
<feature type="domain" description="WYL" evidence="2">
    <location>
        <begin position="145"/>
        <end position="210"/>
    </location>
</feature>
<dbReference type="InterPro" id="IPR013196">
    <property type="entry name" value="HTH_11"/>
</dbReference>
<dbReference type="PANTHER" id="PTHR34580:SF3">
    <property type="entry name" value="PROTEIN PAFB"/>
    <property type="match status" value="1"/>
</dbReference>
<dbReference type="Pfam" id="PF13280">
    <property type="entry name" value="WYL"/>
    <property type="match status" value="1"/>
</dbReference>
<accession>A0ABY4YW81</accession>
<dbReference type="InterPro" id="IPR036388">
    <property type="entry name" value="WH-like_DNA-bd_sf"/>
</dbReference>
<keyword evidence="4" id="KW-1185">Reference proteome</keyword>
<dbReference type="RefSeq" id="WP_252594379.1">
    <property type="nucleotide sequence ID" value="NZ_CP099489.1"/>
</dbReference>
<dbReference type="InterPro" id="IPR051534">
    <property type="entry name" value="CBASS_pafABC_assoc_protein"/>
</dbReference>
<evidence type="ECO:0000313" key="3">
    <source>
        <dbReference type="EMBL" id="USQ80995.1"/>
    </source>
</evidence>
<dbReference type="SUPFAM" id="SSF46785">
    <property type="entry name" value="Winged helix' DNA-binding domain"/>
    <property type="match status" value="1"/>
</dbReference>
<reference evidence="3" key="1">
    <citation type="submission" date="2022-06" db="EMBL/GenBank/DDBJ databases">
        <title>Ornithinimicrobium HY1793.</title>
        <authorList>
            <person name="Huang Y."/>
        </authorList>
    </citation>
    <scope>NUCLEOTIDE SEQUENCE</scope>
    <source>
        <strain evidence="3">HY1793</strain>
    </source>
</reference>
<dbReference type="PROSITE" id="PS52050">
    <property type="entry name" value="WYL"/>
    <property type="match status" value="1"/>
</dbReference>
<dbReference type="InterPro" id="IPR026881">
    <property type="entry name" value="WYL_dom"/>
</dbReference>
<feature type="domain" description="Helix-turn-helix type 11" evidence="1">
    <location>
        <begin position="13"/>
        <end position="64"/>
    </location>
</feature>
<dbReference type="InterPro" id="IPR036390">
    <property type="entry name" value="WH_DNA-bd_sf"/>
</dbReference>
<organism evidence="3 4">
    <name type="scientific">Ornithinimicrobium faecis</name>
    <dbReference type="NCBI Taxonomy" id="2934158"/>
    <lineage>
        <taxon>Bacteria</taxon>
        <taxon>Bacillati</taxon>
        <taxon>Actinomycetota</taxon>
        <taxon>Actinomycetes</taxon>
        <taxon>Micrococcales</taxon>
        <taxon>Ornithinimicrobiaceae</taxon>
        <taxon>Ornithinimicrobium</taxon>
    </lineage>
</organism>
<gene>
    <name evidence="3" type="ORF">NF556_04930</name>
</gene>
<dbReference type="Gene3D" id="1.10.10.10">
    <property type="entry name" value="Winged helix-like DNA-binding domain superfamily/Winged helix DNA-binding domain"/>
    <property type="match status" value="1"/>
</dbReference>
<evidence type="ECO:0000313" key="4">
    <source>
        <dbReference type="Proteomes" id="UP001056455"/>
    </source>
</evidence>
<sequence>MRSQTSPTARALLALELIQGQPGITADQLAARLGVTSRAARRYVAILREAAIPIVSTSGPAGGYSPGRGLRLPAVLFSQGEALALVMAVLDGHHAAADPADPVGAALGKILRAMPSRIAAQAESVRKTAAAAPDRGAARPDPDTTATLVRVCAERQVVDLDYRSESGNEWIATVEPWTVVVRYGRWYLLCRAVDRDAVRTYRVDRVRAVSVRDETFVPPEDLDAVTVLEENLGAGWDYPTKVVIQAPLERCERVLGHALGTLSAIDDRSTRLTGSTSNPYGYAERLVTLPVPFTVVDGPELRAVVRELGERLVAAAG</sequence>
<dbReference type="Pfam" id="PF08279">
    <property type="entry name" value="HTH_11"/>
    <property type="match status" value="1"/>
</dbReference>
<dbReference type="PANTHER" id="PTHR34580">
    <property type="match status" value="1"/>
</dbReference>
<dbReference type="EMBL" id="CP099489">
    <property type="protein sequence ID" value="USQ80995.1"/>
    <property type="molecule type" value="Genomic_DNA"/>
</dbReference>
<proteinExistence type="predicted"/>
<name>A0ABY4YW81_9MICO</name>
<dbReference type="Proteomes" id="UP001056455">
    <property type="component" value="Chromosome"/>
</dbReference>